<dbReference type="KEGG" id="geo:Geob_0501"/>
<keyword evidence="3 5" id="KW-1005">Bacterial flagellum biogenesis</keyword>
<evidence type="ECO:0000259" key="7">
    <source>
        <dbReference type="Pfam" id="PF13861"/>
    </source>
</evidence>
<dbReference type="Pfam" id="PF13861">
    <property type="entry name" value="FLgD_tudor"/>
    <property type="match status" value="1"/>
</dbReference>
<dbReference type="InterPro" id="IPR005648">
    <property type="entry name" value="FlgD"/>
</dbReference>
<evidence type="ECO:0000256" key="5">
    <source>
        <dbReference type="RuleBase" id="RU362076"/>
    </source>
</evidence>
<feature type="domain" description="FlgD Tudor-like" evidence="7">
    <location>
        <begin position="83"/>
        <end position="214"/>
    </location>
</feature>
<organism evidence="8 9">
    <name type="scientific">Geotalea daltonii (strain DSM 22248 / JCM 15807 / FRC-32)</name>
    <name type="common">Geobacter daltonii</name>
    <dbReference type="NCBI Taxonomy" id="316067"/>
    <lineage>
        <taxon>Bacteria</taxon>
        <taxon>Pseudomonadati</taxon>
        <taxon>Thermodesulfobacteriota</taxon>
        <taxon>Desulfuromonadia</taxon>
        <taxon>Geobacterales</taxon>
        <taxon>Geobacteraceae</taxon>
        <taxon>Geotalea</taxon>
    </lineage>
</organism>
<dbReference type="GO" id="GO:0044781">
    <property type="term" value="P:bacterial-type flagellum organization"/>
    <property type="evidence" value="ECO:0007669"/>
    <property type="project" value="UniProtKB-UniRule"/>
</dbReference>
<evidence type="ECO:0000313" key="8">
    <source>
        <dbReference type="EMBL" id="ACM18870.1"/>
    </source>
</evidence>
<keyword evidence="8" id="KW-0966">Cell projection</keyword>
<name>B9LZQ6_GEODF</name>
<accession>B9LZQ6</accession>
<evidence type="ECO:0000256" key="2">
    <source>
        <dbReference type="ARBA" id="ARBA00016013"/>
    </source>
</evidence>
<dbReference type="STRING" id="316067.Geob_0501"/>
<proteinExistence type="inferred from homology"/>
<dbReference type="Gene3D" id="2.60.40.4070">
    <property type="match status" value="1"/>
</dbReference>
<reference evidence="8 9" key="1">
    <citation type="submission" date="2009-01" db="EMBL/GenBank/DDBJ databases">
        <title>Complete sequence of Geobacter sp. FRC-32.</title>
        <authorList>
            <consortium name="US DOE Joint Genome Institute"/>
            <person name="Lucas S."/>
            <person name="Copeland A."/>
            <person name="Lapidus A."/>
            <person name="Glavina del Rio T."/>
            <person name="Dalin E."/>
            <person name="Tice H."/>
            <person name="Bruce D."/>
            <person name="Goodwin L."/>
            <person name="Pitluck S."/>
            <person name="Saunders E."/>
            <person name="Brettin T."/>
            <person name="Detter J.C."/>
            <person name="Han C."/>
            <person name="Larimer F."/>
            <person name="Land M."/>
            <person name="Hauser L."/>
            <person name="Kyrpides N."/>
            <person name="Ovchinnikova G."/>
            <person name="Kostka J."/>
            <person name="Richardson P."/>
        </authorList>
    </citation>
    <scope>NUCLEOTIDE SEQUENCE [LARGE SCALE GENOMIC DNA]</scope>
    <source>
        <strain evidence="9">DSM 22248 / JCM 15807 / FRC-32</strain>
    </source>
</reference>
<dbReference type="eggNOG" id="COG1843">
    <property type="taxonomic scope" value="Bacteria"/>
</dbReference>
<dbReference type="Pfam" id="PF03963">
    <property type="entry name" value="FlgD"/>
    <property type="match status" value="1"/>
</dbReference>
<dbReference type="HOGENOM" id="CLU_047535_0_0_7"/>
<evidence type="ECO:0000313" key="9">
    <source>
        <dbReference type="Proteomes" id="UP000007721"/>
    </source>
</evidence>
<keyword evidence="8" id="KW-0282">Flagellum</keyword>
<dbReference type="EMBL" id="CP001390">
    <property type="protein sequence ID" value="ACM18870.1"/>
    <property type="molecule type" value="Genomic_DNA"/>
</dbReference>
<evidence type="ECO:0000256" key="1">
    <source>
        <dbReference type="ARBA" id="ARBA00010577"/>
    </source>
</evidence>
<evidence type="ECO:0000256" key="3">
    <source>
        <dbReference type="ARBA" id="ARBA00022795"/>
    </source>
</evidence>
<feature type="domain" description="FlgD/Vpr Ig-like" evidence="6">
    <location>
        <begin position="98"/>
        <end position="175"/>
    </location>
</feature>
<sequence>MVSTVTSTSDTTAAAAAMKKATGLNKDDFLRLFVTQLQNQDPLNPQDSSQFITQLAQITEVEQSYNTNTNLQSILTQSNNMASLSAVSFIGKSILAPGSQISHQSGSASTIDYNLSSTAQTVTITITDESGATVKTLTQGLTAAGYASLAWDGTNNQGQSVTTGIYNVTVKGTDADGAAFSGTPLIRGKVDGVEMGSSGPVLTVGALQVPLSGVISVKGGA</sequence>
<dbReference type="InterPro" id="IPR025963">
    <property type="entry name" value="FLgD_Tudor"/>
</dbReference>
<dbReference type="AlphaFoldDB" id="B9LZQ6"/>
<evidence type="ECO:0000259" key="6">
    <source>
        <dbReference type="Pfam" id="PF13860"/>
    </source>
</evidence>
<dbReference type="RefSeq" id="WP_012645599.1">
    <property type="nucleotide sequence ID" value="NC_011979.1"/>
</dbReference>
<dbReference type="Proteomes" id="UP000007721">
    <property type="component" value="Chromosome"/>
</dbReference>
<dbReference type="Gene3D" id="2.30.30.910">
    <property type="match status" value="1"/>
</dbReference>
<dbReference type="InterPro" id="IPR025965">
    <property type="entry name" value="FlgD/Vpr_Ig-like"/>
</dbReference>
<keyword evidence="9" id="KW-1185">Reference proteome</keyword>
<gene>
    <name evidence="8" type="primary">flgD</name>
    <name evidence="8" type="ordered locus">Geob_0501</name>
</gene>
<comment type="similarity">
    <text evidence="1 5">Belongs to the FlgD family.</text>
</comment>
<evidence type="ECO:0000256" key="4">
    <source>
        <dbReference type="ARBA" id="ARBA00024746"/>
    </source>
</evidence>
<comment type="function">
    <text evidence="4 5">Required for flagellar hook formation. May act as a scaffolding protein.</text>
</comment>
<protein>
    <recommendedName>
        <fullName evidence="2 5">Basal-body rod modification protein FlgD</fullName>
    </recommendedName>
</protein>
<keyword evidence="8" id="KW-0969">Cilium</keyword>
<dbReference type="OrthoDB" id="9785233at2"/>
<dbReference type="Pfam" id="PF13860">
    <property type="entry name" value="FlgD_ig"/>
    <property type="match status" value="1"/>
</dbReference>